<dbReference type="InterPro" id="IPR013783">
    <property type="entry name" value="Ig-like_fold"/>
</dbReference>
<feature type="chain" id="PRO_5045842515" description="DUF11 domain-containing protein" evidence="1">
    <location>
        <begin position="21"/>
        <end position="600"/>
    </location>
</feature>
<keyword evidence="1" id="KW-0732">Signal</keyword>
<accession>A0ABU0W475</accession>
<proteinExistence type="predicted"/>
<dbReference type="Gene3D" id="2.130.10.130">
    <property type="entry name" value="Integrin alpha, N-terminal"/>
    <property type="match status" value="1"/>
</dbReference>
<dbReference type="PANTHER" id="PTHR36220">
    <property type="entry name" value="UNNAMED PRODUCT"/>
    <property type="match status" value="1"/>
</dbReference>
<evidence type="ECO:0000313" key="2">
    <source>
        <dbReference type="EMBL" id="MDQ2068823.1"/>
    </source>
</evidence>
<evidence type="ECO:0008006" key="4">
    <source>
        <dbReference type="Google" id="ProtNLM"/>
    </source>
</evidence>
<gene>
    <name evidence="2" type="ORF">RBH19_02905</name>
</gene>
<reference evidence="2 3" key="1">
    <citation type="submission" date="2023-08" db="EMBL/GenBank/DDBJ databases">
        <title>Whole-genome sequencing of halo(alkali)philic microorganisms from hypersaline lakes.</title>
        <authorList>
            <person name="Sorokin D.Y."/>
            <person name="Abbas B."/>
            <person name="Merkel A.Y."/>
        </authorList>
    </citation>
    <scope>NUCLEOTIDE SEQUENCE [LARGE SCALE GENOMIC DNA]</scope>
    <source>
        <strain evidence="2 3">AB-CW4</strain>
    </source>
</reference>
<name>A0ABU0W475_9GAMM</name>
<protein>
    <recommendedName>
        <fullName evidence="4">DUF11 domain-containing protein</fullName>
    </recommendedName>
</protein>
<feature type="signal peptide" evidence="1">
    <location>
        <begin position="1"/>
        <end position="20"/>
    </location>
</feature>
<dbReference type="Proteomes" id="UP001239019">
    <property type="component" value="Unassembled WGS sequence"/>
</dbReference>
<dbReference type="EMBL" id="JAVDDT010000002">
    <property type="protein sequence ID" value="MDQ2068823.1"/>
    <property type="molecule type" value="Genomic_DNA"/>
</dbReference>
<sequence>MRVLKCLLIAKMVLAVSAVAAEAPDDLLPSGGALVPAEDLGRFNRVEGSDDYVVIGNTWAIGDLGGVLVMAPDESGQWVEESWVPGTMTDASAGAGLGSAIAIDGDRFIVGAFNEGYVPGRRESGAAFEFRRDPSSGTVEFLRRIDRPEPDTFFFGTGAAMENGWLAVGAAFGEQLPDEQYGATYLFRWSEAMDDWEYVQKLLAPDREDGGDRDDFGTEVRMAYPWLAIAARNAWVADQDDRLGAIYLYRHDADSDEWRFEQKLVGDPPEGGRQPGKVRLLFMEERHVLMSGNEVTADTLLNRMHLYVYELDENDDRWEKSAVLSEADPPHDRNSSFGRGGAVFGDGERLAVTHSTRLRSSGEMDGALHIYERDDSASQGWALMESLTPPWPSWGSGHALASMVAPAGPEGLAALAAGTGSLGHSRGTVFVFQPEAKPVRLNVSDAWPDGDGEPVSGREFEYHWRVANDGPATATNVHLRLDLSSDDFTLAGGSEPCWWDSSADVHVCLIKRIPPGGYETVTIKLIPEAAGDYGIDSLVVSDQLDEHPEGREARFNLGVAEPASGSSSGCSLGRGPYELLVLVLLALARPRGRKREPGSA</sequence>
<organism evidence="2 3">
    <name type="scientific">Natronospira bacteriovora</name>
    <dbReference type="NCBI Taxonomy" id="3069753"/>
    <lineage>
        <taxon>Bacteria</taxon>
        <taxon>Pseudomonadati</taxon>
        <taxon>Pseudomonadota</taxon>
        <taxon>Gammaproteobacteria</taxon>
        <taxon>Natronospirales</taxon>
        <taxon>Natronospiraceae</taxon>
        <taxon>Natronospira</taxon>
    </lineage>
</organism>
<keyword evidence="3" id="KW-1185">Reference proteome</keyword>
<dbReference type="Gene3D" id="2.60.40.10">
    <property type="entry name" value="Immunoglobulins"/>
    <property type="match status" value="1"/>
</dbReference>
<evidence type="ECO:0000256" key="1">
    <source>
        <dbReference type="SAM" id="SignalP"/>
    </source>
</evidence>
<dbReference type="InterPro" id="IPR028994">
    <property type="entry name" value="Integrin_alpha_N"/>
</dbReference>
<evidence type="ECO:0000313" key="3">
    <source>
        <dbReference type="Proteomes" id="UP001239019"/>
    </source>
</evidence>
<dbReference type="RefSeq" id="WP_306727322.1">
    <property type="nucleotide sequence ID" value="NZ_JAVDDT010000002.1"/>
</dbReference>
<comment type="caution">
    <text evidence="2">The sequence shown here is derived from an EMBL/GenBank/DDBJ whole genome shotgun (WGS) entry which is preliminary data.</text>
</comment>
<dbReference type="PANTHER" id="PTHR36220:SF1">
    <property type="entry name" value="GAMMA TUBULIN COMPLEX COMPONENT C-TERMINAL DOMAIN-CONTAINING PROTEIN"/>
    <property type="match status" value="1"/>
</dbReference>